<gene>
    <name evidence="9" type="ORF">FOH10_00065</name>
</gene>
<dbReference type="InterPro" id="IPR013325">
    <property type="entry name" value="RNA_pol_sigma_r2"/>
</dbReference>
<dbReference type="InterPro" id="IPR013324">
    <property type="entry name" value="RNA_pol_sigma_r3/r4-like"/>
</dbReference>
<feature type="domain" description="DUF6596" evidence="8">
    <location>
        <begin position="160"/>
        <end position="251"/>
    </location>
</feature>
<dbReference type="GO" id="GO:0003677">
    <property type="term" value="F:DNA binding"/>
    <property type="evidence" value="ECO:0007669"/>
    <property type="project" value="UniProtKB-KW"/>
</dbReference>
<comment type="similarity">
    <text evidence="1">Belongs to the sigma-70 factor family. ECF subfamily.</text>
</comment>
<dbReference type="Pfam" id="PF04542">
    <property type="entry name" value="Sigma70_r2"/>
    <property type="match status" value="1"/>
</dbReference>
<dbReference type="GO" id="GO:0006352">
    <property type="term" value="P:DNA-templated transcription initiation"/>
    <property type="evidence" value="ECO:0007669"/>
    <property type="project" value="InterPro"/>
</dbReference>
<dbReference type="InterPro" id="IPR036388">
    <property type="entry name" value="WH-like_DNA-bd_sf"/>
</dbReference>
<evidence type="ECO:0000259" key="7">
    <source>
        <dbReference type="Pfam" id="PF08281"/>
    </source>
</evidence>
<dbReference type="PANTHER" id="PTHR47756">
    <property type="entry name" value="BLL6612 PROTEIN-RELATED"/>
    <property type="match status" value="1"/>
</dbReference>
<dbReference type="Proteomes" id="UP000317039">
    <property type="component" value="Chromosome"/>
</dbReference>
<dbReference type="InterPro" id="IPR013249">
    <property type="entry name" value="RNA_pol_sigma70_r4_t2"/>
</dbReference>
<dbReference type="SUPFAM" id="SSF88659">
    <property type="entry name" value="Sigma3 and sigma4 domains of RNA polymerase sigma factors"/>
    <property type="match status" value="1"/>
</dbReference>
<sequence>MNEALLRDLVPAVIGVLVRRGADFAAAEDAVQEALIRALETWRDDPPRDAKAWLITAAWNKFVDATRAETARRGRELAVEVEPPSGPVPAADDTLWLYFLCAHPNLSPGSAVALTLRAVGGLTTRQIAAAYLVPESTMAQRISRAKRRIAGLPLDRPGDLPTVLRVLYLVFNEGYSGDIDLAAEAIRLTRQLAATTDEPEVAGLLALMLLHHARRPSRTGPDGRLVPLTRQDRSRWDTGLIAEGVTILQAALARERLGEYQAQAAIAALHADAPSASETDWVQIVEWYDELLLLTDSPVVRLNRAVAVGEADGPRTGLAALADLDPNLPRHTAARAYLHERAGDLDQAATLYAEAARLATTLPERDHLTREAARVRQSPRS</sequence>
<dbReference type="GeneID" id="80330797"/>
<dbReference type="RefSeq" id="WP_143979145.1">
    <property type="nucleotide sequence ID" value="NZ_CP041695.1"/>
</dbReference>
<dbReference type="KEGG" id="nod:FOH10_00065"/>
<evidence type="ECO:0000256" key="2">
    <source>
        <dbReference type="ARBA" id="ARBA00023015"/>
    </source>
</evidence>
<name>A0A516NES4_9NOCA</name>
<evidence type="ECO:0000313" key="10">
    <source>
        <dbReference type="Proteomes" id="UP000317039"/>
    </source>
</evidence>
<dbReference type="GO" id="GO:0016987">
    <property type="term" value="F:sigma factor activity"/>
    <property type="evidence" value="ECO:0007669"/>
    <property type="project" value="UniProtKB-KW"/>
</dbReference>
<keyword evidence="2" id="KW-0805">Transcription regulation</keyword>
<evidence type="ECO:0000256" key="5">
    <source>
        <dbReference type="ARBA" id="ARBA00023163"/>
    </source>
</evidence>
<dbReference type="Gene3D" id="1.10.10.10">
    <property type="entry name" value="Winged helix-like DNA-binding domain superfamily/Winged helix DNA-binding domain"/>
    <property type="match status" value="1"/>
</dbReference>
<dbReference type="EMBL" id="CP041695">
    <property type="protein sequence ID" value="QDP77367.1"/>
    <property type="molecule type" value="Genomic_DNA"/>
</dbReference>
<proteinExistence type="inferred from homology"/>
<evidence type="ECO:0000256" key="1">
    <source>
        <dbReference type="ARBA" id="ARBA00010641"/>
    </source>
</evidence>
<dbReference type="Pfam" id="PF08281">
    <property type="entry name" value="Sigma70_r4_2"/>
    <property type="match status" value="1"/>
</dbReference>
<dbReference type="InterPro" id="IPR046531">
    <property type="entry name" value="DUF6596"/>
</dbReference>
<accession>A0A516NES4</accession>
<dbReference type="AlphaFoldDB" id="A0A516NES4"/>
<evidence type="ECO:0000313" key="9">
    <source>
        <dbReference type="EMBL" id="QDP77367.1"/>
    </source>
</evidence>
<dbReference type="Pfam" id="PF20239">
    <property type="entry name" value="DUF6596"/>
    <property type="match status" value="1"/>
</dbReference>
<keyword evidence="4" id="KW-0238">DNA-binding</keyword>
<keyword evidence="3" id="KW-0731">Sigma factor</keyword>
<evidence type="ECO:0000256" key="3">
    <source>
        <dbReference type="ARBA" id="ARBA00023082"/>
    </source>
</evidence>
<organism evidence="9 10">
    <name type="scientific">Nocardia otitidiscaviarum</name>
    <dbReference type="NCBI Taxonomy" id="1823"/>
    <lineage>
        <taxon>Bacteria</taxon>
        <taxon>Bacillati</taxon>
        <taxon>Actinomycetota</taxon>
        <taxon>Actinomycetes</taxon>
        <taxon>Mycobacteriales</taxon>
        <taxon>Nocardiaceae</taxon>
        <taxon>Nocardia</taxon>
    </lineage>
</organism>
<evidence type="ECO:0000256" key="4">
    <source>
        <dbReference type="ARBA" id="ARBA00023125"/>
    </source>
</evidence>
<keyword evidence="5" id="KW-0804">Transcription</keyword>
<evidence type="ECO:0000259" key="6">
    <source>
        <dbReference type="Pfam" id="PF04542"/>
    </source>
</evidence>
<feature type="domain" description="RNA polymerase sigma factor 70 region 4 type 2" evidence="7">
    <location>
        <begin position="98"/>
        <end position="149"/>
    </location>
</feature>
<evidence type="ECO:0000259" key="8">
    <source>
        <dbReference type="Pfam" id="PF20239"/>
    </source>
</evidence>
<feature type="domain" description="RNA polymerase sigma-70 region 2" evidence="6">
    <location>
        <begin position="6"/>
        <end position="70"/>
    </location>
</feature>
<dbReference type="SUPFAM" id="SSF88946">
    <property type="entry name" value="Sigma2 domain of RNA polymerase sigma factors"/>
    <property type="match status" value="1"/>
</dbReference>
<protein>
    <submittedName>
        <fullName evidence="9">RNA polymerase subunit sigma-24</fullName>
    </submittedName>
</protein>
<dbReference type="Gene3D" id="1.10.1740.10">
    <property type="match status" value="1"/>
</dbReference>
<dbReference type="PANTHER" id="PTHR47756:SF2">
    <property type="entry name" value="BLL6612 PROTEIN"/>
    <property type="match status" value="1"/>
</dbReference>
<reference evidence="9 10" key="1">
    <citation type="submission" date="2019-07" db="EMBL/GenBank/DDBJ databases">
        <title>Complete Genome Sequence and Methylome Analysis of Nocardia otitidis-caviarum NEB252.</title>
        <authorList>
            <person name="Fomenkov A."/>
            <person name="Anton B.P."/>
            <person name="Vincze T."/>
            <person name="Roberts R.J."/>
        </authorList>
    </citation>
    <scope>NUCLEOTIDE SEQUENCE [LARGE SCALE GENOMIC DNA]</scope>
    <source>
        <strain evidence="9 10">NEB252</strain>
    </source>
</reference>
<dbReference type="InterPro" id="IPR007627">
    <property type="entry name" value="RNA_pol_sigma70_r2"/>
</dbReference>